<evidence type="ECO:0000313" key="2">
    <source>
        <dbReference type="Proteomes" id="UP000289437"/>
    </source>
</evidence>
<name>A0A4V1L4Z9_9BACT</name>
<reference evidence="1 2" key="1">
    <citation type="submission" date="2018-11" db="EMBL/GenBank/DDBJ databases">
        <authorList>
            <person name="Mardanov A.V."/>
            <person name="Ravin N.V."/>
            <person name="Dedysh S.N."/>
        </authorList>
    </citation>
    <scope>NUCLEOTIDE SEQUENCE [LARGE SCALE GENOMIC DNA]</scope>
    <source>
        <strain evidence="1 2">AF10</strain>
    </source>
</reference>
<evidence type="ECO:0000313" key="1">
    <source>
        <dbReference type="EMBL" id="RXH54024.1"/>
    </source>
</evidence>
<dbReference type="AlphaFoldDB" id="A0A4V1L4Z9"/>
<organism evidence="1 2">
    <name type="scientific">Granulicella sibirica</name>
    <dbReference type="NCBI Taxonomy" id="2479048"/>
    <lineage>
        <taxon>Bacteria</taxon>
        <taxon>Pseudomonadati</taxon>
        <taxon>Acidobacteriota</taxon>
        <taxon>Terriglobia</taxon>
        <taxon>Terriglobales</taxon>
        <taxon>Acidobacteriaceae</taxon>
        <taxon>Granulicella</taxon>
    </lineage>
</organism>
<sequence>MTWGQKKKIQGDARQRLKIMPYGGSFGTAQHRSVAHGVPAVESRWCRKAKGYKEAGTLMWGSGIVVDDRLRESHQPGETYAEN</sequence>
<dbReference type="EMBL" id="RDSM01000006">
    <property type="protein sequence ID" value="RXH54024.1"/>
    <property type="molecule type" value="Genomic_DNA"/>
</dbReference>
<dbReference type="Proteomes" id="UP000289437">
    <property type="component" value="Unassembled WGS sequence"/>
</dbReference>
<reference evidence="2" key="2">
    <citation type="submission" date="2019-02" db="EMBL/GenBank/DDBJ databases">
        <title>Granulicella sibirica sp. nov., a psychrotolerant acidobacterium isolated from an organic soil layer in forested tundra, West Siberia.</title>
        <authorList>
            <person name="Oshkin I.Y."/>
            <person name="Kulichevskaya I.S."/>
            <person name="Rijpstra W.I.C."/>
            <person name="Sinninghe Damste J.S."/>
            <person name="Rakitin A.L."/>
            <person name="Ravin N.V."/>
            <person name="Dedysh S.N."/>
        </authorList>
    </citation>
    <scope>NUCLEOTIDE SEQUENCE [LARGE SCALE GENOMIC DNA]</scope>
    <source>
        <strain evidence="2">AF10</strain>
    </source>
</reference>
<accession>A0A4V1L4Z9</accession>
<gene>
    <name evidence="1" type="ORF">GRAN_4993</name>
</gene>
<comment type="caution">
    <text evidence="1">The sequence shown here is derived from an EMBL/GenBank/DDBJ whole genome shotgun (WGS) entry which is preliminary data.</text>
</comment>
<proteinExistence type="predicted"/>
<keyword evidence="2" id="KW-1185">Reference proteome</keyword>
<protein>
    <submittedName>
        <fullName evidence="1">Uncharacterized protein</fullName>
    </submittedName>
</protein>